<proteinExistence type="predicted"/>
<comment type="caution">
    <text evidence="4">The sequence shown here is derived from an EMBL/GenBank/DDBJ whole genome shotgun (WGS) entry which is preliminary data.</text>
</comment>
<evidence type="ECO:0000256" key="2">
    <source>
        <dbReference type="SAM" id="MobiDB-lite"/>
    </source>
</evidence>
<keyword evidence="4" id="KW-0378">Hydrolase</keyword>
<dbReference type="GO" id="GO:0006508">
    <property type="term" value="P:proteolysis"/>
    <property type="evidence" value="ECO:0007669"/>
    <property type="project" value="UniProtKB-KW"/>
</dbReference>
<feature type="compositionally biased region" description="Basic and acidic residues" evidence="2">
    <location>
        <begin position="395"/>
        <end position="404"/>
    </location>
</feature>
<dbReference type="InterPro" id="IPR044217">
    <property type="entry name" value="CLPT1/2"/>
</dbReference>
<dbReference type="InterPro" id="IPR004176">
    <property type="entry name" value="Clp_R_N"/>
</dbReference>
<gene>
    <name evidence="4" type="ORF">EAS64_00835</name>
</gene>
<dbReference type="AlphaFoldDB" id="A0A6P2C6B0"/>
<feature type="compositionally biased region" description="Low complexity" evidence="2">
    <location>
        <begin position="385"/>
        <end position="394"/>
    </location>
</feature>
<evidence type="ECO:0000313" key="5">
    <source>
        <dbReference type="Proteomes" id="UP000460272"/>
    </source>
</evidence>
<feature type="region of interest" description="Disordered" evidence="2">
    <location>
        <begin position="352"/>
        <end position="404"/>
    </location>
</feature>
<dbReference type="GO" id="GO:0008233">
    <property type="term" value="F:peptidase activity"/>
    <property type="evidence" value="ECO:0007669"/>
    <property type="project" value="UniProtKB-KW"/>
</dbReference>
<evidence type="ECO:0000313" key="4">
    <source>
        <dbReference type="EMBL" id="TVZ06045.1"/>
    </source>
</evidence>
<organism evidence="4 5">
    <name type="scientific">Trebonia kvetii</name>
    <dbReference type="NCBI Taxonomy" id="2480626"/>
    <lineage>
        <taxon>Bacteria</taxon>
        <taxon>Bacillati</taxon>
        <taxon>Actinomycetota</taxon>
        <taxon>Actinomycetes</taxon>
        <taxon>Streptosporangiales</taxon>
        <taxon>Treboniaceae</taxon>
        <taxon>Trebonia</taxon>
    </lineage>
</organism>
<keyword evidence="5" id="KW-1185">Reference proteome</keyword>
<evidence type="ECO:0000259" key="3">
    <source>
        <dbReference type="PROSITE" id="PS51903"/>
    </source>
</evidence>
<name>A0A6P2C6B0_9ACTN</name>
<protein>
    <submittedName>
        <fullName evidence="4">Clp protease</fullName>
    </submittedName>
</protein>
<accession>A0A6P2C6B0</accession>
<dbReference type="EMBL" id="RPFW01000001">
    <property type="protein sequence ID" value="TVZ06045.1"/>
    <property type="molecule type" value="Genomic_DNA"/>
</dbReference>
<dbReference type="InterPro" id="IPR036628">
    <property type="entry name" value="Clp_N_dom_sf"/>
</dbReference>
<keyword evidence="4" id="KW-0645">Protease</keyword>
<keyword evidence="1" id="KW-0677">Repeat</keyword>
<dbReference type="PROSITE" id="PS51903">
    <property type="entry name" value="CLP_R"/>
    <property type="match status" value="1"/>
</dbReference>
<dbReference type="Proteomes" id="UP000460272">
    <property type="component" value="Unassembled WGS sequence"/>
</dbReference>
<dbReference type="PANTHER" id="PTHR47016">
    <property type="entry name" value="ATP-DEPENDENT CLP PROTEASE ATP-BINDING SUBUNIT CLPT1, CHLOROPLASTIC"/>
    <property type="match status" value="1"/>
</dbReference>
<dbReference type="SUPFAM" id="SSF81923">
    <property type="entry name" value="Double Clp-N motif"/>
    <property type="match status" value="2"/>
</dbReference>
<sequence length="404" mass="42726">MFERFTNRARHVVVLAQEEARLLDHNYIGTEHILLGLLGESESIGGKVLADFGFTREGGREEVERRVGRGKSFPSGHVPFTPRAKKILELSLREALSLGHNYIGTEHILLGLIREGEGVAYQILCERTNLGTLRAAVIDAIPMTASPEGEGDAPDETNAVLRWLRARLTRHSASVPFRPEAMTAEAGLTRGTPAVEAALQQAATLAGALPVGSHHLLLAALNDTDSAASSALSSLGVDLDELREKLRSANLAGTSDELPQEAGRRQMTIEVSDEMLTIVLTDPVIVKAGKDALRFGNAGQAGTGEAEDGEPATGESASPAATSRVIRGDHPAAAGLADVWVELRKTLATLAGVPAPPPRRRTRVVRHPGSSKLIAESAADHPDIADPATDTLAPDDPRGEAASS</sequence>
<evidence type="ECO:0000256" key="1">
    <source>
        <dbReference type="PROSITE-ProRule" id="PRU01251"/>
    </source>
</evidence>
<feature type="domain" description="Clp R" evidence="3">
    <location>
        <begin position="2"/>
        <end position="146"/>
    </location>
</feature>
<reference evidence="4 5" key="1">
    <citation type="submission" date="2018-11" db="EMBL/GenBank/DDBJ databases">
        <title>Trebonia kvetii gen.nov., sp.nov., a novel acidophilic actinobacterium, and proposal of the new actinobacterial family Treboniaceae fam. nov.</title>
        <authorList>
            <person name="Rapoport D."/>
            <person name="Sagova-Mareckova M."/>
            <person name="Sedlacek I."/>
            <person name="Provaznik J."/>
            <person name="Kralova S."/>
            <person name="Pavlinic D."/>
            <person name="Benes V."/>
            <person name="Kopecky J."/>
        </authorList>
    </citation>
    <scope>NUCLEOTIDE SEQUENCE [LARGE SCALE GENOMIC DNA]</scope>
    <source>
        <strain evidence="4 5">15Tr583</strain>
    </source>
</reference>
<dbReference type="Gene3D" id="1.10.1780.10">
    <property type="entry name" value="Clp, N-terminal domain"/>
    <property type="match status" value="2"/>
</dbReference>
<feature type="region of interest" description="Disordered" evidence="2">
    <location>
        <begin position="298"/>
        <end position="325"/>
    </location>
</feature>
<dbReference type="Pfam" id="PF02861">
    <property type="entry name" value="Clp_N"/>
    <property type="match status" value="2"/>
</dbReference>
<dbReference type="OrthoDB" id="3628183at2"/>
<dbReference type="PANTHER" id="PTHR47016:SF5">
    <property type="entry name" value="CLP DOMAIN SUPERFAMILY PROTEIN"/>
    <property type="match status" value="1"/>
</dbReference>